<dbReference type="InterPro" id="IPR039421">
    <property type="entry name" value="Type_1_exporter"/>
</dbReference>
<dbReference type="SMART" id="SM00382">
    <property type="entry name" value="AAA"/>
    <property type="match status" value="1"/>
</dbReference>
<proteinExistence type="predicted"/>
<evidence type="ECO:0000259" key="8">
    <source>
        <dbReference type="PROSITE" id="PS50893"/>
    </source>
</evidence>
<evidence type="ECO:0000256" key="2">
    <source>
        <dbReference type="ARBA" id="ARBA00022692"/>
    </source>
</evidence>
<evidence type="ECO:0000259" key="9">
    <source>
        <dbReference type="PROSITE" id="PS50929"/>
    </source>
</evidence>
<feature type="transmembrane region" description="Helical" evidence="7">
    <location>
        <begin position="246"/>
        <end position="267"/>
    </location>
</feature>
<protein>
    <submittedName>
        <fullName evidence="10">ABC transporter ATP-binding protein</fullName>
    </submittedName>
</protein>
<dbReference type="PROSITE" id="PS50893">
    <property type="entry name" value="ABC_TRANSPORTER_2"/>
    <property type="match status" value="1"/>
</dbReference>
<dbReference type="PANTHER" id="PTHR24221:SF654">
    <property type="entry name" value="ATP-BINDING CASSETTE SUB-FAMILY B MEMBER 6"/>
    <property type="match status" value="1"/>
</dbReference>
<dbReference type="InterPro" id="IPR011527">
    <property type="entry name" value="ABC1_TM_dom"/>
</dbReference>
<feature type="transmembrane region" description="Helical" evidence="7">
    <location>
        <begin position="58"/>
        <end position="80"/>
    </location>
</feature>
<comment type="caution">
    <text evidence="10">The sequence shown here is derived from an EMBL/GenBank/DDBJ whole genome shotgun (WGS) entry which is preliminary data.</text>
</comment>
<keyword evidence="5 7" id="KW-1133">Transmembrane helix</keyword>
<dbReference type="OrthoDB" id="9806127at2"/>
<evidence type="ECO:0000256" key="3">
    <source>
        <dbReference type="ARBA" id="ARBA00022741"/>
    </source>
</evidence>
<comment type="subcellular location">
    <subcellularLocation>
        <location evidence="1">Cell membrane</location>
        <topology evidence="1">Multi-pass membrane protein</topology>
    </subcellularLocation>
</comment>
<dbReference type="Gene3D" id="1.20.1560.10">
    <property type="entry name" value="ABC transporter type 1, transmembrane domain"/>
    <property type="match status" value="1"/>
</dbReference>
<evidence type="ECO:0000256" key="6">
    <source>
        <dbReference type="ARBA" id="ARBA00023136"/>
    </source>
</evidence>
<keyword evidence="4 10" id="KW-0067">ATP-binding</keyword>
<dbReference type="GO" id="GO:0005524">
    <property type="term" value="F:ATP binding"/>
    <property type="evidence" value="ECO:0007669"/>
    <property type="project" value="UniProtKB-KW"/>
</dbReference>
<dbReference type="InterPro" id="IPR027417">
    <property type="entry name" value="P-loop_NTPase"/>
</dbReference>
<dbReference type="InterPro" id="IPR036640">
    <property type="entry name" value="ABC1_TM_sf"/>
</dbReference>
<organism evidence="10 11">
    <name type="scientific">Amycolatopsis alba DSM 44262</name>
    <dbReference type="NCBI Taxonomy" id="1125972"/>
    <lineage>
        <taxon>Bacteria</taxon>
        <taxon>Bacillati</taxon>
        <taxon>Actinomycetota</taxon>
        <taxon>Actinomycetes</taxon>
        <taxon>Pseudonocardiales</taxon>
        <taxon>Pseudonocardiaceae</taxon>
        <taxon>Amycolatopsis</taxon>
    </lineage>
</organism>
<keyword evidence="3" id="KW-0547">Nucleotide-binding</keyword>
<accession>A0A229RHJ4</accession>
<gene>
    <name evidence="10" type="ORF">CFP75_29265</name>
</gene>
<dbReference type="EMBL" id="NMQU01000094">
    <property type="protein sequence ID" value="OXM46123.1"/>
    <property type="molecule type" value="Genomic_DNA"/>
</dbReference>
<keyword evidence="11" id="KW-1185">Reference proteome</keyword>
<dbReference type="InterPro" id="IPR003593">
    <property type="entry name" value="AAA+_ATPase"/>
</dbReference>
<dbReference type="Proteomes" id="UP000215563">
    <property type="component" value="Unassembled WGS sequence"/>
</dbReference>
<evidence type="ECO:0000256" key="5">
    <source>
        <dbReference type="ARBA" id="ARBA00022989"/>
    </source>
</evidence>
<evidence type="ECO:0000313" key="11">
    <source>
        <dbReference type="Proteomes" id="UP000215563"/>
    </source>
</evidence>
<dbReference type="SUPFAM" id="SSF52540">
    <property type="entry name" value="P-loop containing nucleoside triphosphate hydrolases"/>
    <property type="match status" value="1"/>
</dbReference>
<dbReference type="RefSeq" id="WP_020635576.1">
    <property type="nucleotide sequence ID" value="NZ_KB913032.1"/>
</dbReference>
<keyword evidence="6 7" id="KW-0472">Membrane</keyword>
<evidence type="ECO:0000256" key="4">
    <source>
        <dbReference type="ARBA" id="ARBA00022840"/>
    </source>
</evidence>
<evidence type="ECO:0000256" key="1">
    <source>
        <dbReference type="ARBA" id="ARBA00004651"/>
    </source>
</evidence>
<dbReference type="SUPFAM" id="SSF90123">
    <property type="entry name" value="ABC transporter transmembrane region"/>
    <property type="match status" value="1"/>
</dbReference>
<dbReference type="GO" id="GO:0034040">
    <property type="term" value="F:ATPase-coupled lipid transmembrane transporter activity"/>
    <property type="evidence" value="ECO:0007669"/>
    <property type="project" value="TreeGrafter"/>
</dbReference>
<dbReference type="GO" id="GO:0140359">
    <property type="term" value="F:ABC-type transporter activity"/>
    <property type="evidence" value="ECO:0007669"/>
    <property type="project" value="InterPro"/>
</dbReference>
<feature type="transmembrane region" description="Helical" evidence="7">
    <location>
        <begin position="21"/>
        <end position="46"/>
    </location>
</feature>
<sequence>MRARDGVRLLRAELAPYQRSLCAVAGLALLLSAPTALSGVLIARALDDGFFVRRAETGLWWLALLVQIQLAGAVLTRALFGPLARIVEPLRDRLVTTITAAGLDRALAGESAQPGAAVRQATGETESVRRLVATVLRNVHTTVSVAIGALAGLAAVVPVAALMLLPGLLAAVAVYRRLVKYAWKWQRKAILIEERLADDATRVFTARRDIVAFAAEPTATRQIREGVEAARHAAVRYARVGVLRSLTVSLGVDLGLLALLVLAPVLISQGSLSSGDLVAAVYYVTFGLAPAVKFLVHGGAGWLVDLIGTMTRLSEVAVGPGNRESPRQAGGSRNISLRRVSYTYSATADPVLDDVSLDIPYGQHIAVVGPSGAGKSTLASLLCGLRAPTAGSIRGGRSVALVPQEAYVFAGTVRENLAYLAPDTPDSDLLRTARLFGLDELELDRELPPNGAGLSAGERQLITLARTHLSPAPVVILDEATCHLDPAAEQRAELAFARRGGTLVVIAHRISSAWRAGRVLLVDAGQVVDGTHSSLLAGNSRYRELAMSWEAEPFDKGRTA</sequence>
<feature type="domain" description="ABC transmembrane type-1" evidence="9">
    <location>
        <begin position="23"/>
        <end position="290"/>
    </location>
</feature>
<dbReference type="Pfam" id="PF00005">
    <property type="entry name" value="ABC_tran"/>
    <property type="match status" value="1"/>
</dbReference>
<dbReference type="GO" id="GO:0016887">
    <property type="term" value="F:ATP hydrolysis activity"/>
    <property type="evidence" value="ECO:0007669"/>
    <property type="project" value="InterPro"/>
</dbReference>
<name>A0A229RHJ4_AMYAL</name>
<dbReference type="Gene3D" id="3.40.50.300">
    <property type="entry name" value="P-loop containing nucleotide triphosphate hydrolases"/>
    <property type="match status" value="1"/>
</dbReference>
<evidence type="ECO:0000313" key="10">
    <source>
        <dbReference type="EMBL" id="OXM46123.1"/>
    </source>
</evidence>
<feature type="domain" description="ABC transporter" evidence="8">
    <location>
        <begin position="337"/>
        <end position="549"/>
    </location>
</feature>
<dbReference type="GO" id="GO:0005886">
    <property type="term" value="C:plasma membrane"/>
    <property type="evidence" value="ECO:0007669"/>
    <property type="project" value="UniProtKB-SubCell"/>
</dbReference>
<reference evidence="10 11" key="1">
    <citation type="submission" date="2017-07" db="EMBL/GenBank/DDBJ databases">
        <title>Amycolatopsis alba DSM 44262 Genome sequencing and assembly.</title>
        <authorList>
            <person name="Kaur N."/>
            <person name="Mayilraj S."/>
        </authorList>
    </citation>
    <scope>NUCLEOTIDE SEQUENCE [LARGE SCALE GENOMIC DNA]</scope>
    <source>
        <strain evidence="10 11">DSM 44262</strain>
    </source>
</reference>
<dbReference type="InterPro" id="IPR003439">
    <property type="entry name" value="ABC_transporter-like_ATP-bd"/>
</dbReference>
<dbReference type="AlphaFoldDB" id="A0A229RHJ4"/>
<evidence type="ECO:0000256" key="7">
    <source>
        <dbReference type="SAM" id="Phobius"/>
    </source>
</evidence>
<feature type="transmembrane region" description="Helical" evidence="7">
    <location>
        <begin position="159"/>
        <end position="178"/>
    </location>
</feature>
<keyword evidence="2 7" id="KW-0812">Transmembrane</keyword>
<feature type="transmembrane region" description="Helical" evidence="7">
    <location>
        <begin position="279"/>
        <end position="304"/>
    </location>
</feature>
<feature type="transmembrane region" description="Helical" evidence="7">
    <location>
        <begin position="135"/>
        <end position="153"/>
    </location>
</feature>
<dbReference type="PROSITE" id="PS50929">
    <property type="entry name" value="ABC_TM1F"/>
    <property type="match status" value="1"/>
</dbReference>
<dbReference type="PANTHER" id="PTHR24221">
    <property type="entry name" value="ATP-BINDING CASSETTE SUB-FAMILY B"/>
    <property type="match status" value="1"/>
</dbReference>